<feature type="compositionally biased region" description="Pro residues" evidence="1">
    <location>
        <begin position="355"/>
        <end position="365"/>
    </location>
</feature>
<feature type="compositionally biased region" description="Polar residues" evidence="1">
    <location>
        <begin position="211"/>
        <end position="221"/>
    </location>
</feature>
<organism evidence="3 4">
    <name type="scientific">Streptomyces mirabilis</name>
    <dbReference type="NCBI Taxonomy" id="68239"/>
    <lineage>
        <taxon>Bacteria</taxon>
        <taxon>Bacillati</taxon>
        <taxon>Actinomycetota</taxon>
        <taxon>Actinomycetes</taxon>
        <taxon>Kitasatosporales</taxon>
        <taxon>Streptomycetaceae</taxon>
        <taxon>Streptomyces</taxon>
    </lineage>
</organism>
<accession>A0A1I2LNF2</accession>
<protein>
    <recommendedName>
        <fullName evidence="2">DUF6777 domain-containing protein</fullName>
    </recommendedName>
</protein>
<dbReference type="AlphaFoldDB" id="A0A1I2LNF2"/>
<feature type="domain" description="DUF6777" evidence="2">
    <location>
        <begin position="98"/>
        <end position="259"/>
    </location>
</feature>
<dbReference type="EMBL" id="FONR01000012">
    <property type="protein sequence ID" value="SFF78947.1"/>
    <property type="molecule type" value="Genomic_DNA"/>
</dbReference>
<evidence type="ECO:0000256" key="1">
    <source>
        <dbReference type="SAM" id="MobiDB-lite"/>
    </source>
</evidence>
<name>A0A1I2LNF2_9ACTN</name>
<feature type="region of interest" description="Disordered" evidence="1">
    <location>
        <begin position="65"/>
        <end position="104"/>
    </location>
</feature>
<reference evidence="3 4" key="1">
    <citation type="submission" date="2016-10" db="EMBL/GenBank/DDBJ databases">
        <authorList>
            <person name="de Groot N.N."/>
        </authorList>
    </citation>
    <scope>NUCLEOTIDE SEQUENCE [LARGE SCALE GENOMIC DNA]</scope>
    <source>
        <strain evidence="3 4">OK461</strain>
    </source>
</reference>
<evidence type="ECO:0000313" key="4">
    <source>
        <dbReference type="Proteomes" id="UP000181942"/>
    </source>
</evidence>
<evidence type="ECO:0000259" key="2">
    <source>
        <dbReference type="Pfam" id="PF20568"/>
    </source>
</evidence>
<sequence length="443" mass="45388">MQRENVVRQENSVVHIPTRAFVVACALSAALLVAGCGGRGGESAASGADGGEVFLQPVAGGGRDPFTASTAADSPFITRMPYPATPANRGSAPQGVRSFPGSTPGLYGGTRAAGSCDVGKQIGFLSSDPGKARSFAQAAGVPQAAVPDFLRGLTSVVLRADTQVTDHGFRDGRATSFQSVLQRGTAVLVDNRGVPRVRCAGGNPLNPPVVSRTTPGTQGQPWSGFRPGNVVVVTPASTAIRSITIIDIVDNRWIERRIGDDGHRDVVLRPPVSAASPGRRTDTSPATSPSTSPGTSPSAVPERSPRTGPFADEPPSDCVRPTLTVTPEGTPGMPDGGAPTEAPVAAVSDCLPPTTTAPPTVPSTPRPDISLPPLAPRTPAPDSTESDRNAPQDPLAPLDPSENEIGPDTVPEIPDLPDGGGLIPDESPDADTVFDTPTDVFDG</sequence>
<proteinExistence type="predicted"/>
<feature type="compositionally biased region" description="Low complexity" evidence="1">
    <location>
        <begin position="283"/>
        <end position="299"/>
    </location>
</feature>
<dbReference type="InterPro" id="IPR046704">
    <property type="entry name" value="DUF6777"/>
</dbReference>
<feature type="region of interest" description="Disordered" evidence="1">
    <location>
        <begin position="264"/>
        <end position="443"/>
    </location>
</feature>
<feature type="region of interest" description="Disordered" evidence="1">
    <location>
        <begin position="201"/>
        <end position="223"/>
    </location>
</feature>
<gene>
    <name evidence="3" type="ORF">SAMN02787118_11212</name>
</gene>
<evidence type="ECO:0000313" key="3">
    <source>
        <dbReference type="EMBL" id="SFF78947.1"/>
    </source>
</evidence>
<dbReference type="Pfam" id="PF20568">
    <property type="entry name" value="DUF6777"/>
    <property type="match status" value="1"/>
</dbReference>
<feature type="compositionally biased region" description="Low complexity" evidence="1">
    <location>
        <begin position="430"/>
        <end position="443"/>
    </location>
</feature>
<dbReference type="Proteomes" id="UP000181942">
    <property type="component" value="Unassembled WGS sequence"/>
</dbReference>